<dbReference type="Gene3D" id="3.30.420.10">
    <property type="entry name" value="Ribonuclease H-like superfamily/Ribonuclease H"/>
    <property type="match status" value="1"/>
</dbReference>
<dbReference type="InterPro" id="IPR036397">
    <property type="entry name" value="RNaseH_sf"/>
</dbReference>
<reference evidence="2 3" key="1">
    <citation type="journal article" date="2017" name="BMC Genomics">
        <title>Comparative genomic and phylogenomic analyses of the Bifidobacteriaceae family.</title>
        <authorList>
            <person name="Lugli G.A."/>
            <person name="Milani C."/>
            <person name="Turroni F."/>
            <person name="Duranti S."/>
            <person name="Mancabelli L."/>
            <person name="Mangifesta M."/>
            <person name="Ferrario C."/>
            <person name="Modesto M."/>
            <person name="Mattarelli P."/>
            <person name="Jiri K."/>
            <person name="van Sinderen D."/>
            <person name="Ventura M."/>
        </authorList>
    </citation>
    <scope>NUCLEOTIDE SEQUENCE [LARGE SCALE GENOMIC DNA]</scope>
    <source>
        <strain evidence="2 3">DSM 28807</strain>
    </source>
</reference>
<feature type="region of interest" description="Disordered" evidence="1">
    <location>
        <begin position="259"/>
        <end position="321"/>
    </location>
</feature>
<sequence length="564" mass="60446">MLRMTQTAGGRRNQAVSEWLEQAKEDTDQWELVCPKDADGQPIDWRWVRSLDLAGGIGVGLAAVDNPQQNVHALLKRDYAVRDRVEAILAQTSTAFMTDFDRLVASYRLPRALAYANRRLNDEINLLLDRGVADGLWQVSYERQGRVTVPVLTAPAKVGDAPDTTDAGGAVNGECSDPAGMNLTLDVGESANGEGSVGDGMNSTFVDGGAAKGEDSVGLEEIQDRTARILNARAERRKAQRIQRESGAAGMARANLSGVASPGGASTFSPLSGNASSPLPGKSPSLLLENASSGTDAAAASSRSAPTGGSSPAAKQGDWRDVYLPGRDVDTVMGIDIETTGTDPARVYIIDVGFEFMNMASPRPADAPSGYVYEQPYYDAGDAYGQARLSFGVTPANARHGNGLIRDLTGIDVRERGSGEYRLFDEWPEAQTGLLARLTQQPYVAHNATFEHGFFMLNVAGYAEAYRAGRVTIIDTLPMSRQWDPGSAPDENHPYGDNTLEAYAKRQGALDPAHAERHLGLEDAHIMLVAMKRHLTTLRREGAGPWGASGRSGVGGKACGRRRW</sequence>
<keyword evidence="3" id="KW-1185">Reference proteome</keyword>
<feature type="compositionally biased region" description="Gly residues" evidence="1">
    <location>
        <begin position="544"/>
        <end position="558"/>
    </location>
</feature>
<evidence type="ECO:0000313" key="2">
    <source>
        <dbReference type="EMBL" id="OZG63202.1"/>
    </source>
</evidence>
<dbReference type="SUPFAM" id="SSF53098">
    <property type="entry name" value="Ribonuclease H-like"/>
    <property type="match status" value="1"/>
</dbReference>
<evidence type="ECO:0000256" key="1">
    <source>
        <dbReference type="SAM" id="MobiDB-lite"/>
    </source>
</evidence>
<evidence type="ECO:0000313" key="3">
    <source>
        <dbReference type="Proteomes" id="UP000216352"/>
    </source>
</evidence>
<accession>A0A261FVM3</accession>
<protein>
    <submittedName>
        <fullName evidence="2">DNA polymerase III subunit epsilon</fullName>
    </submittedName>
</protein>
<gene>
    <name evidence="2" type="ORF">BLEM_0467</name>
</gene>
<comment type="caution">
    <text evidence="2">The sequence shown here is derived from an EMBL/GenBank/DDBJ whole genome shotgun (WGS) entry which is preliminary data.</text>
</comment>
<name>A0A261FVM3_9BIFI</name>
<organism evidence="2 3">
    <name type="scientific">Bifidobacterium lemurum</name>
    <dbReference type="NCBI Taxonomy" id="1603886"/>
    <lineage>
        <taxon>Bacteria</taxon>
        <taxon>Bacillati</taxon>
        <taxon>Actinomycetota</taxon>
        <taxon>Actinomycetes</taxon>
        <taxon>Bifidobacteriales</taxon>
        <taxon>Bifidobacteriaceae</taxon>
        <taxon>Bifidobacterium</taxon>
    </lineage>
</organism>
<feature type="compositionally biased region" description="Polar residues" evidence="1">
    <location>
        <begin position="264"/>
        <end position="275"/>
    </location>
</feature>
<dbReference type="InterPro" id="IPR012337">
    <property type="entry name" value="RNaseH-like_sf"/>
</dbReference>
<proteinExistence type="predicted"/>
<dbReference type="EMBL" id="MWWX01000002">
    <property type="protein sequence ID" value="OZG63202.1"/>
    <property type="molecule type" value="Genomic_DNA"/>
</dbReference>
<dbReference type="STRING" id="1603886.GCA_001895165_00984"/>
<dbReference type="GO" id="GO:0003676">
    <property type="term" value="F:nucleic acid binding"/>
    <property type="evidence" value="ECO:0007669"/>
    <property type="project" value="InterPro"/>
</dbReference>
<dbReference type="Proteomes" id="UP000216352">
    <property type="component" value="Unassembled WGS sequence"/>
</dbReference>
<dbReference type="AlphaFoldDB" id="A0A261FVM3"/>
<feature type="region of interest" description="Disordered" evidence="1">
    <location>
        <begin position="542"/>
        <end position="564"/>
    </location>
</feature>
<feature type="compositionally biased region" description="Low complexity" evidence="1">
    <location>
        <begin position="276"/>
        <end position="314"/>
    </location>
</feature>